<protein>
    <submittedName>
        <fullName evidence="1">Uncharacterized protein</fullName>
    </submittedName>
</protein>
<reference evidence="1" key="1">
    <citation type="submission" date="2020-05" db="EMBL/GenBank/DDBJ databases">
        <title>Phylogenomic resolution of chytrid fungi.</title>
        <authorList>
            <person name="Stajich J.E."/>
            <person name="Amses K."/>
            <person name="Simmons R."/>
            <person name="Seto K."/>
            <person name="Myers J."/>
            <person name="Bonds A."/>
            <person name="Quandt C.A."/>
            <person name="Barry K."/>
            <person name="Liu P."/>
            <person name="Grigoriev I."/>
            <person name="Longcore J.E."/>
            <person name="James T.Y."/>
        </authorList>
    </citation>
    <scope>NUCLEOTIDE SEQUENCE</scope>
    <source>
        <strain evidence="1">JEL0476</strain>
    </source>
</reference>
<accession>A0AAD5XYI1</accession>
<name>A0AAD5XYI1_9FUNG</name>
<proteinExistence type="predicted"/>
<evidence type="ECO:0000313" key="2">
    <source>
        <dbReference type="Proteomes" id="UP001211065"/>
    </source>
</evidence>
<dbReference type="EMBL" id="JADGJW010000034">
    <property type="protein sequence ID" value="KAJ3226514.1"/>
    <property type="molecule type" value="Genomic_DNA"/>
</dbReference>
<keyword evidence="2" id="KW-1185">Reference proteome</keyword>
<gene>
    <name evidence="1" type="ORF">HK099_004690</name>
</gene>
<sequence>KKKFFFKKLPNDESMNVEVNATSSFRVSHRPILDLKQNERDEILVGGADQIAFKIGKDDKIIKFGGLKNIVHSDWITAVGI</sequence>
<feature type="non-terminal residue" evidence="1">
    <location>
        <position position="1"/>
    </location>
</feature>
<dbReference type="AlphaFoldDB" id="A0AAD5XYI1"/>
<evidence type="ECO:0000313" key="1">
    <source>
        <dbReference type="EMBL" id="KAJ3226514.1"/>
    </source>
</evidence>
<comment type="caution">
    <text evidence="1">The sequence shown here is derived from an EMBL/GenBank/DDBJ whole genome shotgun (WGS) entry which is preliminary data.</text>
</comment>
<organism evidence="1 2">
    <name type="scientific">Clydaea vesicula</name>
    <dbReference type="NCBI Taxonomy" id="447962"/>
    <lineage>
        <taxon>Eukaryota</taxon>
        <taxon>Fungi</taxon>
        <taxon>Fungi incertae sedis</taxon>
        <taxon>Chytridiomycota</taxon>
        <taxon>Chytridiomycota incertae sedis</taxon>
        <taxon>Chytridiomycetes</taxon>
        <taxon>Lobulomycetales</taxon>
        <taxon>Lobulomycetaceae</taxon>
        <taxon>Clydaea</taxon>
    </lineage>
</organism>
<dbReference type="Proteomes" id="UP001211065">
    <property type="component" value="Unassembled WGS sequence"/>
</dbReference>